<evidence type="ECO:0000256" key="15">
    <source>
        <dbReference type="ARBA" id="ARBA00023136"/>
    </source>
</evidence>
<evidence type="ECO:0000256" key="6">
    <source>
        <dbReference type="ARBA" id="ARBA00013279"/>
    </source>
</evidence>
<dbReference type="AlphaFoldDB" id="A0A165HLL2"/>
<dbReference type="GO" id="GO:0032585">
    <property type="term" value="C:multivesicular body membrane"/>
    <property type="evidence" value="ECO:0007669"/>
    <property type="project" value="UniProtKB-SubCell"/>
</dbReference>
<keyword evidence="11" id="KW-0735">Signal-anchor</keyword>
<comment type="function">
    <text evidence="17">Lipase which is essential for lysis of subvacuolar cytoplasm to vacuole targeted bodies and intravacuolar autophagic bodies. Involved in the lysis of intravacuolar multivesicular body (MVB) vesicles. The intravacuolar membrane disintegration by ATG15 is critical to life span extension.</text>
</comment>
<evidence type="ECO:0000256" key="7">
    <source>
        <dbReference type="ARBA" id="ARBA00022692"/>
    </source>
</evidence>
<dbReference type="Gene3D" id="3.40.50.1820">
    <property type="entry name" value="alpha/beta hydrolase"/>
    <property type="match status" value="1"/>
</dbReference>
<keyword evidence="14" id="KW-0443">Lipid metabolism</keyword>
<keyword evidence="7" id="KW-0812">Transmembrane</keyword>
<evidence type="ECO:0000313" key="21">
    <source>
        <dbReference type="EMBL" id="KZV92150.1"/>
    </source>
</evidence>
<evidence type="ECO:0000256" key="14">
    <source>
        <dbReference type="ARBA" id="ARBA00023098"/>
    </source>
</evidence>
<dbReference type="STRING" id="1314781.A0A165HLL2"/>
<evidence type="ECO:0000256" key="4">
    <source>
        <dbReference type="ARBA" id="ARBA00010701"/>
    </source>
</evidence>
<evidence type="ECO:0000256" key="1">
    <source>
        <dbReference type="ARBA" id="ARBA00001024"/>
    </source>
</evidence>
<evidence type="ECO:0000256" key="2">
    <source>
        <dbReference type="ARBA" id="ARBA00004270"/>
    </source>
</evidence>
<evidence type="ECO:0000256" key="3">
    <source>
        <dbReference type="ARBA" id="ARBA00004343"/>
    </source>
</evidence>
<evidence type="ECO:0000256" key="11">
    <source>
        <dbReference type="ARBA" id="ARBA00022968"/>
    </source>
</evidence>
<evidence type="ECO:0000256" key="12">
    <source>
        <dbReference type="ARBA" id="ARBA00022989"/>
    </source>
</evidence>
<evidence type="ECO:0000256" key="10">
    <source>
        <dbReference type="ARBA" id="ARBA00022963"/>
    </source>
</evidence>
<gene>
    <name evidence="21" type="ORF">EXIGLDRAFT_718644</name>
</gene>
<feature type="signal peptide" evidence="19">
    <location>
        <begin position="1"/>
        <end position="18"/>
    </location>
</feature>
<dbReference type="PANTHER" id="PTHR47175">
    <property type="entry name" value="LIPASE ATG15-RELATED"/>
    <property type="match status" value="1"/>
</dbReference>
<dbReference type="Proteomes" id="UP000077266">
    <property type="component" value="Unassembled WGS sequence"/>
</dbReference>
<keyword evidence="12" id="KW-1133">Transmembrane helix</keyword>
<evidence type="ECO:0000256" key="8">
    <source>
        <dbReference type="ARBA" id="ARBA00022753"/>
    </source>
</evidence>
<evidence type="ECO:0000256" key="16">
    <source>
        <dbReference type="ARBA" id="ARBA00023180"/>
    </source>
</evidence>
<organism evidence="21 22">
    <name type="scientific">Exidia glandulosa HHB12029</name>
    <dbReference type="NCBI Taxonomy" id="1314781"/>
    <lineage>
        <taxon>Eukaryota</taxon>
        <taxon>Fungi</taxon>
        <taxon>Dikarya</taxon>
        <taxon>Basidiomycota</taxon>
        <taxon>Agaricomycotina</taxon>
        <taxon>Agaricomycetes</taxon>
        <taxon>Auriculariales</taxon>
        <taxon>Exidiaceae</taxon>
        <taxon>Exidia</taxon>
    </lineage>
</organism>
<dbReference type="EMBL" id="KV426013">
    <property type="protein sequence ID" value="KZV92150.1"/>
    <property type="molecule type" value="Genomic_DNA"/>
</dbReference>
<evidence type="ECO:0000256" key="17">
    <source>
        <dbReference type="ARBA" id="ARBA00024663"/>
    </source>
</evidence>
<evidence type="ECO:0000256" key="13">
    <source>
        <dbReference type="ARBA" id="ARBA00023006"/>
    </source>
</evidence>
<evidence type="ECO:0000256" key="5">
    <source>
        <dbReference type="ARBA" id="ARBA00011137"/>
    </source>
</evidence>
<evidence type="ECO:0000256" key="18">
    <source>
        <dbReference type="ARBA" id="ARBA00029828"/>
    </source>
</evidence>
<comment type="catalytic activity">
    <reaction evidence="1">
        <text>a triacylglycerol + H2O = a diacylglycerol + a fatty acid + H(+)</text>
        <dbReference type="Rhea" id="RHEA:12044"/>
        <dbReference type="ChEBI" id="CHEBI:15377"/>
        <dbReference type="ChEBI" id="CHEBI:15378"/>
        <dbReference type="ChEBI" id="CHEBI:17855"/>
        <dbReference type="ChEBI" id="CHEBI:18035"/>
        <dbReference type="ChEBI" id="CHEBI:28868"/>
        <dbReference type="EC" id="3.1.1.3"/>
    </reaction>
</comment>
<keyword evidence="13" id="KW-0072">Autophagy</keyword>
<dbReference type="InterPro" id="IPR002921">
    <property type="entry name" value="Fungal_lipase-type"/>
</dbReference>
<keyword evidence="22" id="KW-1185">Reference proteome</keyword>
<protein>
    <recommendedName>
        <fullName evidence="6">triacylglycerol lipase</fullName>
        <ecNumber evidence="6">3.1.1.3</ecNumber>
    </recommendedName>
    <alternativeName>
        <fullName evidence="18">Autophagy-related protein 15</fullName>
    </alternativeName>
</protein>
<keyword evidence="15" id="KW-0472">Membrane</keyword>
<evidence type="ECO:0000259" key="20">
    <source>
        <dbReference type="Pfam" id="PF01764"/>
    </source>
</evidence>
<sequence length="367" mass="40226">MNRAVAAVFFVLLACAERTPITLSSTLLHDGEQVSILSASPTAHTLYATPTRVLRPLRRGLQQPLGIDWEEVDTLAPDVADLGTLQELAAIAGNAYALNPGRSKNWYDLPDYWNATLPIGDSSETMMRGHVFVDTRDNATVVISIKGTTLPFTGPTSGEDRRNDNLMFSCCCARSKSVCGCFGKKWTCDTNCVEDALTEDTLFYNFGINLFNNVTYLFPQARIWLVGHSLGGALAALLGATFGAPTVAFAAPGDRLAAQRLHLPTHAPITHVVHTADPIPYGACTICARAGFALETRCHLGKTITFDSVERLGWSQDLRHHPIRVFVDQVLHAGGMWRDVDGVEREVPLARVEEDCEDCYKWTFEDA</sequence>
<dbReference type="SUPFAM" id="SSF53474">
    <property type="entry name" value="alpha/beta-Hydrolases"/>
    <property type="match status" value="1"/>
</dbReference>
<dbReference type="PANTHER" id="PTHR47175:SF2">
    <property type="entry name" value="LIPASE ATG15-RELATED"/>
    <property type="match status" value="1"/>
</dbReference>
<evidence type="ECO:0000256" key="9">
    <source>
        <dbReference type="ARBA" id="ARBA00022801"/>
    </source>
</evidence>
<evidence type="ECO:0000256" key="19">
    <source>
        <dbReference type="SAM" id="SignalP"/>
    </source>
</evidence>
<comment type="subcellular location">
    <subcellularLocation>
        <location evidence="3">Endosome</location>
        <location evidence="3">Multivesicular body membrane</location>
        <topology evidence="3">Single-pass type II membrane protein</topology>
    </subcellularLocation>
    <subcellularLocation>
        <location evidence="2">Prevacuolar compartment membrane</location>
        <topology evidence="2">Single-pass type II membrane protein</topology>
    </subcellularLocation>
</comment>
<keyword evidence="16" id="KW-0325">Glycoprotein</keyword>
<dbReference type="EC" id="3.1.1.3" evidence="6"/>
<keyword evidence="19" id="KW-0732">Signal</keyword>
<dbReference type="GO" id="GO:0034496">
    <property type="term" value="P:multivesicular body membrane disassembly"/>
    <property type="evidence" value="ECO:0007669"/>
    <property type="project" value="TreeGrafter"/>
</dbReference>
<dbReference type="GO" id="GO:0046461">
    <property type="term" value="P:neutral lipid catabolic process"/>
    <property type="evidence" value="ECO:0007669"/>
    <property type="project" value="TreeGrafter"/>
</dbReference>
<keyword evidence="8" id="KW-0967">Endosome</keyword>
<dbReference type="InterPro" id="IPR029058">
    <property type="entry name" value="AB_hydrolase_fold"/>
</dbReference>
<name>A0A165HLL2_EXIGL</name>
<reference evidence="21 22" key="1">
    <citation type="journal article" date="2016" name="Mol. Biol. Evol.">
        <title>Comparative Genomics of Early-Diverging Mushroom-Forming Fungi Provides Insights into the Origins of Lignocellulose Decay Capabilities.</title>
        <authorList>
            <person name="Nagy L.G."/>
            <person name="Riley R."/>
            <person name="Tritt A."/>
            <person name="Adam C."/>
            <person name="Daum C."/>
            <person name="Floudas D."/>
            <person name="Sun H."/>
            <person name="Yadav J.S."/>
            <person name="Pangilinan J."/>
            <person name="Larsson K.H."/>
            <person name="Matsuura K."/>
            <person name="Barry K."/>
            <person name="Labutti K."/>
            <person name="Kuo R."/>
            <person name="Ohm R.A."/>
            <person name="Bhattacharya S.S."/>
            <person name="Shirouzu T."/>
            <person name="Yoshinaga Y."/>
            <person name="Martin F.M."/>
            <person name="Grigoriev I.V."/>
            <person name="Hibbett D.S."/>
        </authorList>
    </citation>
    <scope>NUCLEOTIDE SEQUENCE [LARGE SCALE GENOMIC DNA]</scope>
    <source>
        <strain evidence="21 22">HHB12029</strain>
    </source>
</reference>
<evidence type="ECO:0000313" key="22">
    <source>
        <dbReference type="Proteomes" id="UP000077266"/>
    </source>
</evidence>
<keyword evidence="10" id="KW-0442">Lipid degradation</keyword>
<feature type="domain" description="Fungal lipase-type" evidence="20">
    <location>
        <begin position="214"/>
        <end position="280"/>
    </location>
</feature>
<dbReference type="GO" id="GO:0005775">
    <property type="term" value="C:vacuolar lumen"/>
    <property type="evidence" value="ECO:0007669"/>
    <property type="project" value="TreeGrafter"/>
</dbReference>
<dbReference type="Pfam" id="PF01764">
    <property type="entry name" value="Lipase_3"/>
    <property type="match status" value="1"/>
</dbReference>
<feature type="chain" id="PRO_5007858735" description="triacylglycerol lipase" evidence="19">
    <location>
        <begin position="19"/>
        <end position="367"/>
    </location>
</feature>
<dbReference type="GO" id="GO:0034727">
    <property type="term" value="P:piecemeal microautophagy of the nucleus"/>
    <property type="evidence" value="ECO:0007669"/>
    <property type="project" value="TreeGrafter"/>
</dbReference>
<comment type="similarity">
    <text evidence="4">Belongs to the AB hydrolase superfamily. Lipase family.</text>
</comment>
<accession>A0A165HLL2</accession>
<dbReference type="GO" id="GO:0004806">
    <property type="term" value="F:triacylglycerol lipase activity"/>
    <property type="evidence" value="ECO:0007669"/>
    <property type="project" value="UniProtKB-EC"/>
</dbReference>
<dbReference type="PROSITE" id="PS51257">
    <property type="entry name" value="PROKAR_LIPOPROTEIN"/>
    <property type="match status" value="1"/>
</dbReference>
<dbReference type="InterPro" id="IPR050805">
    <property type="entry name" value="ATG15_Lipase"/>
</dbReference>
<proteinExistence type="inferred from homology"/>
<dbReference type="GO" id="GO:0004620">
    <property type="term" value="F:phospholipase activity"/>
    <property type="evidence" value="ECO:0007669"/>
    <property type="project" value="TreeGrafter"/>
</dbReference>
<dbReference type="GO" id="GO:0006660">
    <property type="term" value="P:phosphatidylserine catabolic process"/>
    <property type="evidence" value="ECO:0007669"/>
    <property type="project" value="TreeGrafter"/>
</dbReference>
<dbReference type="InParanoid" id="A0A165HLL2"/>
<keyword evidence="9 21" id="KW-0378">Hydrolase</keyword>
<comment type="subunit">
    <text evidence="5">Binds to both phosphatidylinositol (PI) and phosphatidylinositol 3,5-bisphosphate (PIP2).</text>
</comment>
<dbReference type="OrthoDB" id="58570at2759"/>